<keyword evidence="3" id="KW-1185">Reference proteome</keyword>
<evidence type="ECO:0000313" key="3">
    <source>
        <dbReference type="Proteomes" id="UP001165090"/>
    </source>
</evidence>
<protein>
    <submittedName>
        <fullName evidence="2">Uncharacterized protein</fullName>
    </submittedName>
</protein>
<dbReference type="EMBL" id="BSDZ01000009">
    <property type="protein sequence ID" value="GLI60948.1"/>
    <property type="molecule type" value="Genomic_DNA"/>
</dbReference>
<feature type="region of interest" description="Disordered" evidence="1">
    <location>
        <begin position="83"/>
        <end position="107"/>
    </location>
</feature>
<gene>
    <name evidence="2" type="ORF">VaNZ11_003187</name>
</gene>
<dbReference type="Proteomes" id="UP001165090">
    <property type="component" value="Unassembled WGS sequence"/>
</dbReference>
<reference evidence="2 3" key="1">
    <citation type="journal article" date="2023" name="IScience">
        <title>Expanded male sex-determining region conserved during the evolution of homothallism in the green alga Volvox.</title>
        <authorList>
            <person name="Yamamoto K."/>
            <person name="Matsuzaki R."/>
            <person name="Mahakham W."/>
            <person name="Heman W."/>
            <person name="Sekimoto H."/>
            <person name="Kawachi M."/>
            <person name="Minakuchi Y."/>
            <person name="Toyoda A."/>
            <person name="Nozaki H."/>
        </authorList>
    </citation>
    <scope>NUCLEOTIDE SEQUENCE [LARGE SCALE GENOMIC DNA]</scope>
    <source>
        <strain evidence="2 3">NIES-4468</strain>
    </source>
</reference>
<comment type="caution">
    <text evidence="2">The sequence shown here is derived from an EMBL/GenBank/DDBJ whole genome shotgun (WGS) entry which is preliminary data.</text>
</comment>
<evidence type="ECO:0000313" key="2">
    <source>
        <dbReference type="EMBL" id="GLI60948.1"/>
    </source>
</evidence>
<sequence length="330" mass="35143">MVVGSFDAWLNSARINNCEFQRSLEASGWSAAHATTVITPKTLVAPCATGKVNIKPEITKADLPKPVQRLSLLTVELREKQANLQPGDGVRETSQAPTSGGNGSLLPRAMSEPDQLLEFDLADLTRCDALSSPLDRAGLEASCDLGQRDRPTGCSELHGTRMSTISDTETCGYYIPLMPHRHHAAAEAPLRVTNGWSITAATSAAGKELLPSASEAEGGEGNYQLTSAEIRVRAATGISEMGSRTSEKHNTYDKTVRGGHPRAAGWRCGGSSTCDNNLVASESSSLPGPWGVALATAPVPSRMATQPHLQLRSSEPLLLSDMLRNALYRN</sequence>
<accession>A0ABQ5RTM2</accession>
<organism evidence="2 3">
    <name type="scientific">Volvox africanus</name>
    <dbReference type="NCBI Taxonomy" id="51714"/>
    <lineage>
        <taxon>Eukaryota</taxon>
        <taxon>Viridiplantae</taxon>
        <taxon>Chlorophyta</taxon>
        <taxon>core chlorophytes</taxon>
        <taxon>Chlorophyceae</taxon>
        <taxon>CS clade</taxon>
        <taxon>Chlamydomonadales</taxon>
        <taxon>Volvocaceae</taxon>
        <taxon>Volvox</taxon>
    </lineage>
</organism>
<evidence type="ECO:0000256" key="1">
    <source>
        <dbReference type="SAM" id="MobiDB-lite"/>
    </source>
</evidence>
<name>A0ABQ5RTM2_9CHLO</name>
<proteinExistence type="predicted"/>